<dbReference type="AlphaFoldDB" id="A0AAJ1TL28"/>
<dbReference type="InterPro" id="IPR009081">
    <property type="entry name" value="PP-bd_ACP"/>
</dbReference>
<accession>A0AAJ1TL28</accession>
<evidence type="ECO:0000313" key="2">
    <source>
        <dbReference type="EMBL" id="MDQ0417966.1"/>
    </source>
</evidence>
<dbReference type="Pfam" id="PF00550">
    <property type="entry name" value="PP-binding"/>
    <property type="match status" value="1"/>
</dbReference>
<dbReference type="Proteomes" id="UP001238450">
    <property type="component" value="Unassembled WGS sequence"/>
</dbReference>
<dbReference type="RefSeq" id="WP_307253306.1">
    <property type="nucleotide sequence ID" value="NZ_JAUSUV010000008.1"/>
</dbReference>
<dbReference type="SUPFAM" id="SSF47336">
    <property type="entry name" value="ACP-like"/>
    <property type="match status" value="1"/>
</dbReference>
<evidence type="ECO:0000313" key="3">
    <source>
        <dbReference type="Proteomes" id="UP001238450"/>
    </source>
</evidence>
<evidence type="ECO:0000259" key="1">
    <source>
        <dbReference type="PROSITE" id="PS50075"/>
    </source>
</evidence>
<dbReference type="InterPro" id="IPR036736">
    <property type="entry name" value="ACP-like_sf"/>
</dbReference>
<feature type="domain" description="Carrier" evidence="1">
    <location>
        <begin position="1"/>
        <end position="76"/>
    </location>
</feature>
<dbReference type="PROSITE" id="PS50075">
    <property type="entry name" value="CARRIER"/>
    <property type="match status" value="1"/>
</dbReference>
<dbReference type="EMBL" id="JAUSUV010000008">
    <property type="protein sequence ID" value="MDQ0417966.1"/>
    <property type="molecule type" value="Genomic_DNA"/>
</dbReference>
<keyword evidence="3" id="KW-1185">Reference proteome</keyword>
<sequence>MNIQQEIVDIVKNITGLEEVSPNQKLIDGIGIDSFSYIQLIIELEEKFHMKFNDQDLNIERFPDIESLSKYFIDSLEKTT</sequence>
<dbReference type="Gene3D" id="1.10.1200.10">
    <property type="entry name" value="ACP-like"/>
    <property type="match status" value="1"/>
</dbReference>
<protein>
    <submittedName>
        <fullName evidence="2">Acyl carrier protein</fullName>
    </submittedName>
</protein>
<organism evidence="2 3">
    <name type="scientific">Croceifilum oryzae</name>
    <dbReference type="NCBI Taxonomy" id="1553429"/>
    <lineage>
        <taxon>Bacteria</taxon>
        <taxon>Bacillati</taxon>
        <taxon>Bacillota</taxon>
        <taxon>Bacilli</taxon>
        <taxon>Bacillales</taxon>
        <taxon>Thermoactinomycetaceae</taxon>
        <taxon>Croceifilum</taxon>
    </lineage>
</organism>
<reference evidence="2 3" key="1">
    <citation type="submission" date="2023-07" db="EMBL/GenBank/DDBJ databases">
        <title>Genomic Encyclopedia of Type Strains, Phase IV (KMG-IV): sequencing the most valuable type-strain genomes for metagenomic binning, comparative biology and taxonomic classification.</title>
        <authorList>
            <person name="Goeker M."/>
        </authorList>
    </citation>
    <scope>NUCLEOTIDE SEQUENCE [LARGE SCALE GENOMIC DNA]</scope>
    <source>
        <strain evidence="2 3">DSM 46876</strain>
    </source>
</reference>
<name>A0AAJ1TL28_9BACL</name>
<gene>
    <name evidence="2" type="ORF">J2Z48_002150</name>
</gene>
<proteinExistence type="predicted"/>
<comment type="caution">
    <text evidence="2">The sequence shown here is derived from an EMBL/GenBank/DDBJ whole genome shotgun (WGS) entry which is preliminary data.</text>
</comment>